<dbReference type="Proteomes" id="UP000327030">
    <property type="component" value="Chromosome 1"/>
</dbReference>
<dbReference type="EMBL" id="CP043028">
    <property type="protein sequence ID" value="QFJ53561.1"/>
    <property type="molecule type" value="Genomic_DNA"/>
</dbReference>
<keyword evidence="1" id="KW-1133">Transmembrane helix</keyword>
<sequence length="246" mass="29598">MTRMMKRALINWAFRVFVFIFIFGAYLFRKEMLINFMTHEFTFGISEYGISPLHVLWGIFMLMMLQHILPNKELSMAFKKGKVEEYEPVEEYSRLELLEFVQSMNVKAWIVMLVWLSFNAIFAVLYLFKIIGAADMLMLTVFFYLSDYLCILFFCPFQTFIMKNKCCINCRIYDWGHFMMFTPMLFIKNFFSWSLFFTALVVLIRWEVNYAKHPEFFWHGSNKRLKCSQCNEKLCVIKNKLKKDNS</sequence>
<organism evidence="2 3">
    <name type="scientific">Pseudobutyrivibrio xylanivorans</name>
    <dbReference type="NCBI Taxonomy" id="185007"/>
    <lineage>
        <taxon>Bacteria</taxon>
        <taxon>Bacillati</taxon>
        <taxon>Bacillota</taxon>
        <taxon>Clostridia</taxon>
        <taxon>Lachnospirales</taxon>
        <taxon>Lachnospiraceae</taxon>
        <taxon>Pseudobutyrivibrio</taxon>
    </lineage>
</organism>
<dbReference type="RefSeq" id="WP_151622065.1">
    <property type="nucleotide sequence ID" value="NZ_CP043028.1"/>
</dbReference>
<feature type="transmembrane region" description="Helical" evidence="1">
    <location>
        <begin position="108"/>
        <end position="131"/>
    </location>
</feature>
<keyword evidence="1" id="KW-0472">Membrane</keyword>
<evidence type="ECO:0000313" key="2">
    <source>
        <dbReference type="EMBL" id="QFJ53561.1"/>
    </source>
</evidence>
<evidence type="ECO:0000256" key="1">
    <source>
        <dbReference type="SAM" id="Phobius"/>
    </source>
</evidence>
<dbReference type="KEGG" id="pxv:FXF36_01090"/>
<feature type="transmembrane region" description="Helical" evidence="1">
    <location>
        <begin position="178"/>
        <end position="204"/>
    </location>
</feature>
<proteinExistence type="predicted"/>
<dbReference type="OrthoDB" id="1650312at2"/>
<name>A0A5P6VRV5_PSEXY</name>
<protein>
    <submittedName>
        <fullName evidence="2">Uncharacterized protein</fullName>
    </submittedName>
</protein>
<dbReference type="AlphaFoldDB" id="A0A5P6VRV5"/>
<feature type="transmembrane region" description="Helical" evidence="1">
    <location>
        <begin position="137"/>
        <end position="157"/>
    </location>
</feature>
<feature type="transmembrane region" description="Helical" evidence="1">
    <location>
        <begin position="48"/>
        <end position="69"/>
    </location>
</feature>
<keyword evidence="1" id="KW-0812">Transmembrane</keyword>
<gene>
    <name evidence="2" type="ORF">FXF36_01090</name>
</gene>
<reference evidence="3" key="1">
    <citation type="submission" date="2019-08" db="EMBL/GenBank/DDBJ databases">
        <title>Complete Genome Sequence of the Polysaccharide-Degrading Rumen Bacterium Pseudobutyrivibrio xylanivorans MA3014.</title>
        <authorList>
            <person name="Palevich N."/>
            <person name="Maclean P.H."/>
            <person name="Kelly W.J."/>
            <person name="Leahy S.C."/>
            <person name="Rakonjac J."/>
            <person name="Attwood G.T."/>
        </authorList>
    </citation>
    <scope>NUCLEOTIDE SEQUENCE [LARGE SCALE GENOMIC DNA]</scope>
    <source>
        <strain evidence="3">MA3014</strain>
    </source>
</reference>
<feature type="transmembrane region" description="Helical" evidence="1">
    <location>
        <begin position="12"/>
        <end position="28"/>
    </location>
</feature>
<accession>A0A5P6VRV5</accession>
<evidence type="ECO:0000313" key="3">
    <source>
        <dbReference type="Proteomes" id="UP000327030"/>
    </source>
</evidence>